<sequence>MKSSSNLGKSMGSSSIARRQKRETRGKGITCDSLVVFFLWEMLTGASGALVKVSFYGNNSLLWYA</sequence>
<reference evidence="3" key="3">
    <citation type="submission" date="2015-04" db="UniProtKB">
        <authorList>
            <consortium name="EnsemblPlants"/>
        </authorList>
    </citation>
    <scope>IDENTIFICATION</scope>
    <source>
        <strain evidence="3">cv. Jemalong A17</strain>
    </source>
</reference>
<dbReference type="AlphaFoldDB" id="A0A072VYJ6"/>
<gene>
    <name evidence="2" type="ordered locus">MTR_1g085450</name>
</gene>
<reference evidence="2 4" key="2">
    <citation type="journal article" date="2014" name="BMC Genomics">
        <title>An improved genome release (version Mt4.0) for the model legume Medicago truncatula.</title>
        <authorList>
            <person name="Tang H."/>
            <person name="Krishnakumar V."/>
            <person name="Bidwell S."/>
            <person name="Rosen B."/>
            <person name="Chan A."/>
            <person name="Zhou S."/>
            <person name="Gentzbittel L."/>
            <person name="Childs K.L."/>
            <person name="Yandell M."/>
            <person name="Gundlach H."/>
            <person name="Mayer K.F."/>
            <person name="Schwartz D.C."/>
            <person name="Town C.D."/>
        </authorList>
    </citation>
    <scope>GENOME REANNOTATION</scope>
    <source>
        <strain evidence="2">A17</strain>
        <strain evidence="3 4">cv. Jemalong A17</strain>
    </source>
</reference>
<accession>A0A072VYJ6</accession>
<evidence type="ECO:0000313" key="2">
    <source>
        <dbReference type="EMBL" id="KEH43150.1"/>
    </source>
</evidence>
<dbReference type="EnsemblPlants" id="KEH43150">
    <property type="protein sequence ID" value="KEH43150"/>
    <property type="gene ID" value="MTR_1g085450"/>
</dbReference>
<organism evidence="2 4">
    <name type="scientific">Medicago truncatula</name>
    <name type="common">Barrel medic</name>
    <name type="synonym">Medicago tribuloides</name>
    <dbReference type="NCBI Taxonomy" id="3880"/>
    <lineage>
        <taxon>Eukaryota</taxon>
        <taxon>Viridiplantae</taxon>
        <taxon>Streptophyta</taxon>
        <taxon>Embryophyta</taxon>
        <taxon>Tracheophyta</taxon>
        <taxon>Spermatophyta</taxon>
        <taxon>Magnoliopsida</taxon>
        <taxon>eudicotyledons</taxon>
        <taxon>Gunneridae</taxon>
        <taxon>Pentapetalae</taxon>
        <taxon>rosids</taxon>
        <taxon>fabids</taxon>
        <taxon>Fabales</taxon>
        <taxon>Fabaceae</taxon>
        <taxon>Papilionoideae</taxon>
        <taxon>50 kb inversion clade</taxon>
        <taxon>NPAAA clade</taxon>
        <taxon>Hologalegina</taxon>
        <taxon>IRL clade</taxon>
        <taxon>Trifolieae</taxon>
        <taxon>Medicago</taxon>
    </lineage>
</organism>
<proteinExistence type="predicted"/>
<evidence type="ECO:0000313" key="4">
    <source>
        <dbReference type="Proteomes" id="UP000002051"/>
    </source>
</evidence>
<keyword evidence="4" id="KW-1185">Reference proteome</keyword>
<feature type="compositionally biased region" description="Low complexity" evidence="1">
    <location>
        <begin position="1"/>
        <end position="15"/>
    </location>
</feature>
<protein>
    <submittedName>
        <fullName evidence="2">Transmembrane protein, putative</fullName>
    </submittedName>
</protein>
<keyword evidence="2" id="KW-0472">Membrane</keyword>
<dbReference type="HOGENOM" id="CLU_2853021_0_0_1"/>
<evidence type="ECO:0000313" key="3">
    <source>
        <dbReference type="EnsemblPlants" id="KEH43150"/>
    </source>
</evidence>
<feature type="region of interest" description="Disordered" evidence="1">
    <location>
        <begin position="1"/>
        <end position="24"/>
    </location>
</feature>
<keyword evidence="2" id="KW-0812">Transmembrane</keyword>
<reference evidence="2 4" key="1">
    <citation type="journal article" date="2011" name="Nature">
        <title>The Medicago genome provides insight into the evolution of rhizobial symbioses.</title>
        <authorList>
            <person name="Young N.D."/>
            <person name="Debelle F."/>
            <person name="Oldroyd G.E."/>
            <person name="Geurts R."/>
            <person name="Cannon S.B."/>
            <person name="Udvardi M.K."/>
            <person name="Benedito V.A."/>
            <person name="Mayer K.F."/>
            <person name="Gouzy J."/>
            <person name="Schoof H."/>
            <person name="Van de Peer Y."/>
            <person name="Proost S."/>
            <person name="Cook D.R."/>
            <person name="Meyers B.C."/>
            <person name="Spannagl M."/>
            <person name="Cheung F."/>
            <person name="De Mita S."/>
            <person name="Krishnakumar V."/>
            <person name="Gundlach H."/>
            <person name="Zhou S."/>
            <person name="Mudge J."/>
            <person name="Bharti A.K."/>
            <person name="Murray J.D."/>
            <person name="Naoumkina M.A."/>
            <person name="Rosen B."/>
            <person name="Silverstein K.A."/>
            <person name="Tang H."/>
            <person name="Rombauts S."/>
            <person name="Zhao P.X."/>
            <person name="Zhou P."/>
            <person name="Barbe V."/>
            <person name="Bardou P."/>
            <person name="Bechner M."/>
            <person name="Bellec A."/>
            <person name="Berger A."/>
            <person name="Berges H."/>
            <person name="Bidwell S."/>
            <person name="Bisseling T."/>
            <person name="Choisne N."/>
            <person name="Couloux A."/>
            <person name="Denny R."/>
            <person name="Deshpande S."/>
            <person name="Dai X."/>
            <person name="Doyle J.J."/>
            <person name="Dudez A.M."/>
            <person name="Farmer A.D."/>
            <person name="Fouteau S."/>
            <person name="Franken C."/>
            <person name="Gibelin C."/>
            <person name="Gish J."/>
            <person name="Goldstein S."/>
            <person name="Gonzalez A.J."/>
            <person name="Green P.J."/>
            <person name="Hallab A."/>
            <person name="Hartog M."/>
            <person name="Hua A."/>
            <person name="Humphray S.J."/>
            <person name="Jeong D.H."/>
            <person name="Jing Y."/>
            <person name="Jocker A."/>
            <person name="Kenton S.M."/>
            <person name="Kim D.J."/>
            <person name="Klee K."/>
            <person name="Lai H."/>
            <person name="Lang C."/>
            <person name="Lin S."/>
            <person name="Macmil S.L."/>
            <person name="Magdelenat G."/>
            <person name="Matthews L."/>
            <person name="McCorrison J."/>
            <person name="Monaghan E.L."/>
            <person name="Mun J.H."/>
            <person name="Najar F.Z."/>
            <person name="Nicholson C."/>
            <person name="Noirot C."/>
            <person name="O'Bleness M."/>
            <person name="Paule C.R."/>
            <person name="Poulain J."/>
            <person name="Prion F."/>
            <person name="Qin B."/>
            <person name="Qu C."/>
            <person name="Retzel E.F."/>
            <person name="Riddle C."/>
            <person name="Sallet E."/>
            <person name="Samain S."/>
            <person name="Samson N."/>
            <person name="Sanders I."/>
            <person name="Saurat O."/>
            <person name="Scarpelli C."/>
            <person name="Schiex T."/>
            <person name="Segurens B."/>
            <person name="Severin A.J."/>
            <person name="Sherrier D.J."/>
            <person name="Shi R."/>
            <person name="Sims S."/>
            <person name="Singer S.R."/>
            <person name="Sinharoy S."/>
            <person name="Sterck L."/>
            <person name="Viollet A."/>
            <person name="Wang B.B."/>
            <person name="Wang K."/>
            <person name="Wang M."/>
            <person name="Wang X."/>
            <person name="Warfsmann J."/>
            <person name="Weissenbach J."/>
            <person name="White D.D."/>
            <person name="White J.D."/>
            <person name="Wiley G.B."/>
            <person name="Wincker P."/>
            <person name="Xing Y."/>
            <person name="Yang L."/>
            <person name="Yao Z."/>
            <person name="Ying F."/>
            <person name="Zhai J."/>
            <person name="Zhou L."/>
            <person name="Zuber A."/>
            <person name="Denarie J."/>
            <person name="Dixon R.A."/>
            <person name="May G.D."/>
            <person name="Schwartz D.C."/>
            <person name="Rogers J."/>
            <person name="Quetier F."/>
            <person name="Town C.D."/>
            <person name="Roe B.A."/>
        </authorList>
    </citation>
    <scope>NUCLEOTIDE SEQUENCE [LARGE SCALE GENOMIC DNA]</scope>
    <source>
        <strain evidence="2">A17</strain>
        <strain evidence="3 4">cv. Jemalong A17</strain>
    </source>
</reference>
<dbReference type="Proteomes" id="UP000002051">
    <property type="component" value="Unassembled WGS sequence"/>
</dbReference>
<name>A0A072VYJ6_MEDTR</name>
<evidence type="ECO:0000256" key="1">
    <source>
        <dbReference type="SAM" id="MobiDB-lite"/>
    </source>
</evidence>
<dbReference type="EMBL" id="CM001217">
    <property type="protein sequence ID" value="KEH43150.1"/>
    <property type="molecule type" value="Genomic_DNA"/>
</dbReference>